<comment type="similarity">
    <text evidence="8">Belongs to the RNase HII family.</text>
</comment>
<feature type="non-terminal residue" evidence="10">
    <location>
        <position position="1"/>
    </location>
</feature>
<reference evidence="10 11" key="1">
    <citation type="submission" date="2024-02" db="EMBL/GenBank/DDBJ databases">
        <authorList>
            <person name="Chen Y."/>
            <person name="Shah S."/>
            <person name="Dougan E. K."/>
            <person name="Thang M."/>
            <person name="Chan C."/>
        </authorList>
    </citation>
    <scope>NUCLEOTIDE SEQUENCE [LARGE SCALE GENOMIC DNA]</scope>
</reference>
<evidence type="ECO:0000256" key="4">
    <source>
        <dbReference type="ARBA" id="ARBA00022737"/>
    </source>
</evidence>
<evidence type="ECO:0000256" key="8">
    <source>
        <dbReference type="RuleBase" id="RU003515"/>
    </source>
</evidence>
<organism evidence="10 11">
    <name type="scientific">Durusdinium trenchii</name>
    <dbReference type="NCBI Taxonomy" id="1381693"/>
    <lineage>
        <taxon>Eukaryota</taxon>
        <taxon>Sar</taxon>
        <taxon>Alveolata</taxon>
        <taxon>Dinophyceae</taxon>
        <taxon>Suessiales</taxon>
        <taxon>Symbiodiniaceae</taxon>
        <taxon>Durusdinium</taxon>
    </lineage>
</organism>
<dbReference type="InterPro" id="IPR036397">
    <property type="entry name" value="RNaseH_sf"/>
</dbReference>
<dbReference type="PANTHER" id="PTHR22906">
    <property type="entry name" value="PROPERDIN"/>
    <property type="match status" value="1"/>
</dbReference>
<sequence>SQWSKWDPCSCEGFQTRSREIASKGQQGHPCLGAQKQLRPCKGICRRPTSAVDCKMNPWQSWSHCTKTCSGGQQYRSRVIVRSVAHGGRGCLGRLDETRGCFLQDCPGMMRRDCRWEDWSDWDVCSVTCGNGETTRSRVIAVQPQQGGRLCDAKQSAETARCKKAPCGNSAMQDCLWSLWQDWSPCSKSCGLGEQHRSRSIALEASHGGAGCQGVFQDFRSCEEPCPSYGQNCGFGPWTPWSDCSATCQGHHQRARSIEVQKQLGGSLCHGSLEDSRPCNEDISCITPEVDCEYQGWLAWSHCSRSCGGGLRQRRRNIERHAAGLGRQCSGDTEQEIRSQCECEMAEKAVKVPMKVARLSKETASSARPAVALPASLPLACQLPDMAGAEMPIVGVDEAGRGPWAGPVVAAAVMAEREASASLVEGVTDSKKLNEAQRELVYEQLIKCPEIRWAVSTVSVKRIDQQNILEAAHQAMTRAVQTLRRRLPSKTDTSILVDGNLVPKKLQKQKQPCRALIGGDRLCFEIAAASVIAKVTRDRLMMKLDRRYPSYGFAAHKGYGTAAHQAALVKHGPCVEHRTSFEPIKATRPADPPAATAFFQIEEEYRCLGILPQMPFFKSTDTLDPLDGADTPDASRPDRTGHQFLRAGGEVLGLQLDLAGGSLEIQACQIRDCLRRTEICEWATWSAWSDCRRGALPVTCGGGQRKRSRFSQIKSTRLARLGGGALADSSDAVGADQGFSGQGSNARRLEADKLTAADCKEFQEELESCAEDECSHKKPLDCVWAAWEEWSACPCSGMHERHRRVAAAAIAGGQPCEGPEVEAEPCRSECGALPKRDCRFGDWTSWSACPVTCGGGYDKERGQVRYRVVLQFEQGGGKPCVGGAFELQPCALERCPVKVDCKWGDWSQLSACTASCGGGMASRSREVVRLPRHGGKRCEKNITMMISECNTEACPSTIRDCEFSMWNDWQGCSLPCGGGQQHRSRIILVEASEGGDPCKGDLQDFQECNTQPCHAAGKLACAWADWTRWSACTSLCNGHQERHRNILTLARHGGSPCDGGVTQAIAHDAIKQPLLVACHGGG</sequence>
<dbReference type="EC" id="3.1.26.4" evidence="8"/>
<dbReference type="InterPro" id="IPR000884">
    <property type="entry name" value="TSP1_rpt"/>
</dbReference>
<keyword evidence="7 8" id="KW-0540">Nuclease</keyword>
<dbReference type="NCBIfam" id="NF000595">
    <property type="entry name" value="PRK00015.1-3"/>
    <property type="match status" value="1"/>
</dbReference>
<dbReference type="PROSITE" id="PS50092">
    <property type="entry name" value="TSP1"/>
    <property type="match status" value="12"/>
</dbReference>
<name>A0ABP0N440_9DINO</name>
<dbReference type="Pfam" id="PF19028">
    <property type="entry name" value="TSP1_spondin"/>
    <property type="match status" value="4"/>
</dbReference>
<evidence type="ECO:0000313" key="10">
    <source>
        <dbReference type="EMBL" id="CAK9058545.1"/>
    </source>
</evidence>
<keyword evidence="6" id="KW-0325">Glycoprotein</keyword>
<protein>
    <recommendedName>
        <fullName evidence="8">Ribonuclease</fullName>
        <ecNumber evidence="8">3.1.26.4</ecNumber>
    </recommendedName>
</protein>
<dbReference type="HAMAP" id="MF_00052_B">
    <property type="entry name" value="RNase_HII_B"/>
    <property type="match status" value="1"/>
</dbReference>
<feature type="domain" description="RNase H type-2" evidence="9">
    <location>
        <begin position="391"/>
        <end position="593"/>
    </location>
</feature>
<comment type="catalytic activity">
    <reaction evidence="7 8">
        <text>Endonucleolytic cleavage to 5'-phosphomonoester.</text>
        <dbReference type="EC" id="3.1.26.4"/>
    </reaction>
</comment>
<dbReference type="Gene3D" id="3.30.420.10">
    <property type="entry name" value="Ribonuclease H-like superfamily/Ribonuclease H"/>
    <property type="match status" value="1"/>
</dbReference>
<comment type="subcellular location">
    <subcellularLocation>
        <location evidence="1">Secreted</location>
    </subcellularLocation>
</comment>
<evidence type="ECO:0000313" key="11">
    <source>
        <dbReference type="Proteomes" id="UP001642464"/>
    </source>
</evidence>
<comment type="function">
    <text evidence="8">Endonuclease that specifically degrades the RNA of RNA-DNA hybrids.</text>
</comment>
<feature type="binding site" evidence="7">
    <location>
        <position position="398"/>
    </location>
    <ligand>
        <name>a divalent metal cation</name>
        <dbReference type="ChEBI" id="CHEBI:60240"/>
    </ligand>
</feature>
<dbReference type="SUPFAM" id="SSF53098">
    <property type="entry name" value="Ribonuclease H-like"/>
    <property type="match status" value="1"/>
</dbReference>
<feature type="binding site" evidence="7">
    <location>
        <position position="498"/>
    </location>
    <ligand>
        <name>a divalent metal cation</name>
        <dbReference type="ChEBI" id="CHEBI:60240"/>
    </ligand>
</feature>
<proteinExistence type="inferred from homology"/>
<keyword evidence="4" id="KW-0677">Repeat</keyword>
<dbReference type="SUPFAM" id="SSF82895">
    <property type="entry name" value="TSP-1 type 1 repeat"/>
    <property type="match status" value="11"/>
</dbReference>
<comment type="caution">
    <text evidence="10">The sequence shown here is derived from an EMBL/GenBank/DDBJ whole genome shotgun (WGS) entry which is preliminary data.</text>
</comment>
<evidence type="ECO:0000256" key="7">
    <source>
        <dbReference type="PROSITE-ProRule" id="PRU01319"/>
    </source>
</evidence>
<dbReference type="SMART" id="SM00209">
    <property type="entry name" value="TSP1"/>
    <property type="match status" value="12"/>
</dbReference>
<dbReference type="Pfam" id="PF00090">
    <property type="entry name" value="TSP_1"/>
    <property type="match status" value="8"/>
</dbReference>
<dbReference type="InterPro" id="IPR022898">
    <property type="entry name" value="RNase_HII"/>
</dbReference>
<keyword evidence="7" id="KW-0479">Metal-binding</keyword>
<dbReference type="CDD" id="cd07182">
    <property type="entry name" value="RNase_HII_bacteria_HII_like"/>
    <property type="match status" value="1"/>
</dbReference>
<dbReference type="InterPro" id="IPR036383">
    <property type="entry name" value="TSP1_rpt_sf"/>
</dbReference>
<dbReference type="InterPro" id="IPR024567">
    <property type="entry name" value="RNase_HII/HIII_dom"/>
</dbReference>
<dbReference type="InterPro" id="IPR044004">
    <property type="entry name" value="TSP1_spondin_dom"/>
</dbReference>
<dbReference type="Pfam" id="PF01351">
    <property type="entry name" value="RNase_HII"/>
    <property type="match status" value="1"/>
</dbReference>
<evidence type="ECO:0000256" key="1">
    <source>
        <dbReference type="ARBA" id="ARBA00004613"/>
    </source>
</evidence>
<comment type="cofactor">
    <cofactor evidence="7">
        <name>Mn(2+)</name>
        <dbReference type="ChEBI" id="CHEBI:29035"/>
    </cofactor>
    <cofactor evidence="7">
        <name>Mg(2+)</name>
        <dbReference type="ChEBI" id="CHEBI:18420"/>
    </cofactor>
    <text evidence="7">Manganese or magnesium. Binds 1 divalent metal ion per monomer in the absence of substrate. May bind a second metal ion after substrate binding.</text>
</comment>
<dbReference type="InterPro" id="IPR012337">
    <property type="entry name" value="RNaseH-like_sf"/>
</dbReference>
<keyword evidence="3" id="KW-0732">Signal</keyword>
<dbReference type="PROSITE" id="PS51975">
    <property type="entry name" value="RNASE_H_2"/>
    <property type="match status" value="1"/>
</dbReference>
<keyword evidence="7 8" id="KW-0378">Hydrolase</keyword>
<evidence type="ECO:0000256" key="2">
    <source>
        <dbReference type="ARBA" id="ARBA00022525"/>
    </source>
</evidence>
<keyword evidence="5" id="KW-1015">Disulfide bond</keyword>
<dbReference type="InterPro" id="IPR052065">
    <property type="entry name" value="Compl_asym_regulator"/>
</dbReference>
<feature type="binding site" evidence="7">
    <location>
        <position position="397"/>
    </location>
    <ligand>
        <name>a divalent metal cation</name>
        <dbReference type="ChEBI" id="CHEBI:60240"/>
    </ligand>
</feature>
<evidence type="ECO:0000259" key="9">
    <source>
        <dbReference type="PROSITE" id="PS51975"/>
    </source>
</evidence>
<accession>A0ABP0N440</accession>
<dbReference type="PANTHER" id="PTHR22906:SF43">
    <property type="entry name" value="PROPERDIN"/>
    <property type="match status" value="1"/>
</dbReference>
<keyword evidence="11" id="KW-1185">Reference proteome</keyword>
<gene>
    <name evidence="10" type="ORF">SCF082_LOCUS31187</name>
</gene>
<dbReference type="EMBL" id="CAXAMM010026269">
    <property type="protein sequence ID" value="CAK9058545.1"/>
    <property type="molecule type" value="Genomic_DNA"/>
</dbReference>
<dbReference type="Proteomes" id="UP001642464">
    <property type="component" value="Unassembled WGS sequence"/>
</dbReference>
<evidence type="ECO:0000256" key="6">
    <source>
        <dbReference type="ARBA" id="ARBA00023180"/>
    </source>
</evidence>
<evidence type="ECO:0000256" key="5">
    <source>
        <dbReference type="ARBA" id="ARBA00023157"/>
    </source>
</evidence>
<keyword evidence="2" id="KW-0964">Secreted</keyword>
<evidence type="ECO:0000256" key="3">
    <source>
        <dbReference type="ARBA" id="ARBA00022729"/>
    </source>
</evidence>
<dbReference type="Gene3D" id="2.20.100.10">
    <property type="entry name" value="Thrombospondin type-1 (TSP1) repeat"/>
    <property type="match status" value="11"/>
</dbReference>
<keyword evidence="7 8" id="KW-0255">Endonuclease</keyword>